<keyword evidence="6" id="KW-0238">DNA-binding</keyword>
<gene>
    <name evidence="14" type="ORF">DFQ00_106259</name>
    <name evidence="15" type="ORF">HUB98_03655</name>
</gene>
<evidence type="ECO:0000256" key="6">
    <source>
        <dbReference type="ARBA" id="ARBA00023125"/>
    </source>
</evidence>
<accession>A0A2V4W419</accession>
<keyword evidence="5 11" id="KW-0067">ATP-binding</keyword>
<evidence type="ECO:0000256" key="1">
    <source>
        <dbReference type="ARBA" id="ARBA00009922"/>
    </source>
</evidence>
<reference evidence="15 17" key="2">
    <citation type="submission" date="2020-06" db="EMBL/GenBank/DDBJ databases">
        <title>Complete genome of Paenibacillus barcinonensis KACC11450.</title>
        <authorList>
            <person name="Kim M."/>
            <person name="Park Y.-J."/>
            <person name="Shin J.-H."/>
        </authorList>
    </citation>
    <scope>NUCLEOTIDE SEQUENCE [LARGE SCALE GENOMIC DNA]</scope>
    <source>
        <strain evidence="15 17">KACC11450</strain>
    </source>
</reference>
<keyword evidence="17" id="KW-1185">Reference proteome</keyword>
<comment type="catalytic activity">
    <reaction evidence="8">
        <text>Couples ATP hydrolysis with the unwinding of duplex DNA by translocating in the 3'-5' direction.</text>
        <dbReference type="EC" id="5.6.2.4"/>
    </reaction>
</comment>
<dbReference type="EMBL" id="CP054614">
    <property type="protein sequence ID" value="QKS55499.1"/>
    <property type="molecule type" value="Genomic_DNA"/>
</dbReference>
<keyword evidence="7" id="KW-0413">Isomerase</keyword>
<evidence type="ECO:0000313" key="15">
    <source>
        <dbReference type="EMBL" id="QKS55499.1"/>
    </source>
</evidence>
<dbReference type="SUPFAM" id="SSF52540">
    <property type="entry name" value="P-loop containing nucleoside triphosphate hydrolases"/>
    <property type="match status" value="1"/>
</dbReference>
<dbReference type="GO" id="GO:0043138">
    <property type="term" value="F:3'-5' DNA helicase activity"/>
    <property type="evidence" value="ECO:0007669"/>
    <property type="project" value="UniProtKB-EC"/>
</dbReference>
<dbReference type="InterPro" id="IPR013986">
    <property type="entry name" value="DExx_box_DNA_helicase_dom_sf"/>
</dbReference>
<dbReference type="CDD" id="cd17932">
    <property type="entry name" value="DEXQc_UvrD"/>
    <property type="match status" value="1"/>
</dbReference>
<reference evidence="14 16" key="1">
    <citation type="submission" date="2018-06" db="EMBL/GenBank/DDBJ databases">
        <title>Genomic Encyclopedia of Type Strains, Phase III (KMG-III): the genomes of soil and plant-associated and newly described type strains.</title>
        <authorList>
            <person name="Whitman W."/>
        </authorList>
    </citation>
    <scope>NUCLEOTIDE SEQUENCE [LARGE SCALE GENOMIC DNA]</scope>
    <source>
        <strain evidence="14 16">CECT 7022</strain>
    </source>
</reference>
<feature type="domain" description="UvrD-like helicase ATP-binding" evidence="12">
    <location>
        <begin position="10"/>
        <end position="294"/>
    </location>
</feature>
<dbReference type="GO" id="GO:0003677">
    <property type="term" value="F:DNA binding"/>
    <property type="evidence" value="ECO:0007669"/>
    <property type="project" value="UniProtKB-KW"/>
</dbReference>
<name>A0A2V4W419_PAEBA</name>
<dbReference type="Gene3D" id="1.10.486.10">
    <property type="entry name" value="PCRA, domain 4"/>
    <property type="match status" value="1"/>
</dbReference>
<dbReference type="AlphaFoldDB" id="A0A2V4W419"/>
<evidence type="ECO:0000259" key="13">
    <source>
        <dbReference type="PROSITE" id="PS51217"/>
    </source>
</evidence>
<dbReference type="EMBL" id="QJSW01000006">
    <property type="protein sequence ID" value="PYE49276.1"/>
    <property type="molecule type" value="Genomic_DNA"/>
</dbReference>
<keyword evidence="4 11" id="KW-0347">Helicase</keyword>
<evidence type="ECO:0000256" key="7">
    <source>
        <dbReference type="ARBA" id="ARBA00023235"/>
    </source>
</evidence>
<dbReference type="EC" id="5.6.2.4" evidence="9"/>
<evidence type="ECO:0000256" key="5">
    <source>
        <dbReference type="ARBA" id="ARBA00022840"/>
    </source>
</evidence>
<dbReference type="PROSITE" id="PS51217">
    <property type="entry name" value="UVRD_HELICASE_CTER"/>
    <property type="match status" value="1"/>
</dbReference>
<dbReference type="OrthoDB" id="9810135at2"/>
<evidence type="ECO:0000256" key="10">
    <source>
        <dbReference type="ARBA" id="ARBA00048988"/>
    </source>
</evidence>
<proteinExistence type="inferred from homology"/>
<feature type="binding site" evidence="11">
    <location>
        <begin position="31"/>
        <end position="38"/>
    </location>
    <ligand>
        <name>ATP</name>
        <dbReference type="ChEBI" id="CHEBI:30616"/>
    </ligand>
</feature>
<organism evidence="14 16">
    <name type="scientific">Paenibacillus barcinonensis</name>
    <dbReference type="NCBI Taxonomy" id="198119"/>
    <lineage>
        <taxon>Bacteria</taxon>
        <taxon>Bacillati</taxon>
        <taxon>Bacillota</taxon>
        <taxon>Bacilli</taxon>
        <taxon>Bacillales</taxon>
        <taxon>Paenibacillaceae</taxon>
        <taxon>Paenibacillus</taxon>
    </lineage>
</organism>
<evidence type="ECO:0000256" key="9">
    <source>
        <dbReference type="ARBA" id="ARBA00034808"/>
    </source>
</evidence>
<dbReference type="PANTHER" id="PTHR11070:SF2">
    <property type="entry name" value="ATP-DEPENDENT DNA HELICASE SRS2"/>
    <property type="match status" value="1"/>
</dbReference>
<keyword evidence="3 11" id="KW-0378">Hydrolase</keyword>
<sequence length="639" mass="74064">MNNNLLAEIEGLTLLQKKAVEWNEGPLAVIAGPGSGKTTVLTLRIAKLLSESSNESYRVLGLTFTNKAADEMRNRVHRILPDEKNRLFLGTFHGFCASVLRNHGSYIDVSPNFTIYSDSSDLKEILKEVLLEAEVESNRSMYTGNNYLSVIQYLLRNLIDPNETLEDVVTDHELRNNIAKIYKGYWQKLEESNALDFDTLIFKTFLLFNKFPFVAKHYRTIFPYVCVDEFQDTNYAQYSLIKSLLGDKNKNIFIVADDDQVIYQWNGASNKRLNEFRNEFNPDIIQLTDNFRCPKSIVSLANNLISHNKGRLLDKKPSRSAKEKEIECESNVVRVREFFSLSEEVEWIATDIKSKARFSSTAVIARSNKLLNKAFEQLKTQEIKCSIIKRKNQFESPQIYFLHTLLRLANKRNDEKFLGEVISTFEYINRLSENLDKEAIIAWCESNDGDYLKGFYNAIKDKGYDEKFINALQLELVENKDFFGFVKSAFEWFETISKMEEDNEELKELYSEEKETWDKFIGNLHYKYGTEVVLLSTFLQELDMISKHRDLEDGTCVECLTIHSAKGKEFNHVYLLGVVEDELPSFMSKKQGEESIEEERRNCFVAITRSIETLTLTYSNMYNGWQKSPSRFLKEMGVL</sequence>
<dbReference type="Gene3D" id="1.10.10.160">
    <property type="match status" value="1"/>
</dbReference>
<comment type="catalytic activity">
    <reaction evidence="10">
        <text>ATP + H2O = ADP + phosphate + H(+)</text>
        <dbReference type="Rhea" id="RHEA:13065"/>
        <dbReference type="ChEBI" id="CHEBI:15377"/>
        <dbReference type="ChEBI" id="CHEBI:15378"/>
        <dbReference type="ChEBI" id="CHEBI:30616"/>
        <dbReference type="ChEBI" id="CHEBI:43474"/>
        <dbReference type="ChEBI" id="CHEBI:456216"/>
        <dbReference type="EC" id="5.6.2.4"/>
    </reaction>
</comment>
<dbReference type="GO" id="GO:0005524">
    <property type="term" value="F:ATP binding"/>
    <property type="evidence" value="ECO:0007669"/>
    <property type="project" value="UniProtKB-UniRule"/>
</dbReference>
<dbReference type="PROSITE" id="PS51198">
    <property type="entry name" value="UVRD_HELICASE_ATP_BIND"/>
    <property type="match status" value="1"/>
</dbReference>
<evidence type="ECO:0000313" key="16">
    <source>
        <dbReference type="Proteomes" id="UP000247790"/>
    </source>
</evidence>
<dbReference type="InterPro" id="IPR014017">
    <property type="entry name" value="DNA_helicase_UvrD-like_C"/>
</dbReference>
<dbReference type="Pfam" id="PF13361">
    <property type="entry name" value="UvrD_C"/>
    <property type="match status" value="1"/>
</dbReference>
<dbReference type="Proteomes" id="UP000247790">
    <property type="component" value="Unassembled WGS sequence"/>
</dbReference>
<dbReference type="GO" id="GO:0016787">
    <property type="term" value="F:hydrolase activity"/>
    <property type="evidence" value="ECO:0007669"/>
    <property type="project" value="UniProtKB-UniRule"/>
</dbReference>
<evidence type="ECO:0000259" key="12">
    <source>
        <dbReference type="PROSITE" id="PS51198"/>
    </source>
</evidence>
<evidence type="ECO:0000313" key="14">
    <source>
        <dbReference type="EMBL" id="PYE49276.1"/>
    </source>
</evidence>
<evidence type="ECO:0000256" key="8">
    <source>
        <dbReference type="ARBA" id="ARBA00034617"/>
    </source>
</evidence>
<dbReference type="GO" id="GO:0000725">
    <property type="term" value="P:recombinational repair"/>
    <property type="evidence" value="ECO:0007669"/>
    <property type="project" value="TreeGrafter"/>
</dbReference>
<evidence type="ECO:0000256" key="4">
    <source>
        <dbReference type="ARBA" id="ARBA00022806"/>
    </source>
</evidence>
<feature type="domain" description="UvrD-like helicase C-terminal" evidence="13">
    <location>
        <begin position="295"/>
        <end position="567"/>
    </location>
</feature>
<evidence type="ECO:0000256" key="3">
    <source>
        <dbReference type="ARBA" id="ARBA00022801"/>
    </source>
</evidence>
<dbReference type="RefSeq" id="WP_110896788.1">
    <property type="nucleotide sequence ID" value="NZ_CP054614.1"/>
</dbReference>
<dbReference type="InterPro" id="IPR014016">
    <property type="entry name" value="UvrD-like_ATP-bd"/>
</dbReference>
<dbReference type="Gene3D" id="3.40.50.300">
    <property type="entry name" value="P-loop containing nucleotide triphosphate hydrolases"/>
    <property type="match status" value="2"/>
</dbReference>
<comment type="similarity">
    <text evidence="1">Belongs to the helicase family. UvrD subfamily.</text>
</comment>
<dbReference type="PANTHER" id="PTHR11070">
    <property type="entry name" value="UVRD / RECB / PCRA DNA HELICASE FAMILY MEMBER"/>
    <property type="match status" value="1"/>
</dbReference>
<dbReference type="InterPro" id="IPR000212">
    <property type="entry name" value="DNA_helicase_UvrD/REP"/>
</dbReference>
<dbReference type="Proteomes" id="UP000509327">
    <property type="component" value="Chromosome"/>
</dbReference>
<dbReference type="InterPro" id="IPR027417">
    <property type="entry name" value="P-loop_NTPase"/>
</dbReference>
<dbReference type="Pfam" id="PF00580">
    <property type="entry name" value="UvrD-helicase"/>
    <property type="match status" value="1"/>
</dbReference>
<evidence type="ECO:0000256" key="2">
    <source>
        <dbReference type="ARBA" id="ARBA00022741"/>
    </source>
</evidence>
<protein>
    <recommendedName>
        <fullName evidence="9">DNA 3'-5' helicase</fullName>
        <ecNumber evidence="9">5.6.2.4</ecNumber>
    </recommendedName>
</protein>
<evidence type="ECO:0000256" key="11">
    <source>
        <dbReference type="PROSITE-ProRule" id="PRU00560"/>
    </source>
</evidence>
<keyword evidence="2 11" id="KW-0547">Nucleotide-binding</keyword>
<evidence type="ECO:0000313" key="17">
    <source>
        <dbReference type="Proteomes" id="UP000509327"/>
    </source>
</evidence>